<proteinExistence type="evidence at transcript level"/>
<feature type="chain" id="PRO_5001516431" description="BPTI/Kunitz inhibitor domain-containing protein" evidence="8">
    <location>
        <begin position="19"/>
        <end position="134"/>
    </location>
</feature>
<dbReference type="AlphaFoldDB" id="A0A023G0Y7"/>
<dbReference type="Gene3D" id="4.10.410.10">
    <property type="entry name" value="Pancreatic trypsin inhibitor Kunitz domain"/>
    <property type="match status" value="1"/>
</dbReference>
<keyword evidence="7" id="KW-1203">Blood coagulation cascade inhibiting toxin</keyword>
<name>A0A023G0Y7_AMBTT</name>
<keyword evidence="3" id="KW-0646">Protease inhibitor</keyword>
<dbReference type="GO" id="GO:0004867">
    <property type="term" value="F:serine-type endopeptidase inhibitor activity"/>
    <property type="evidence" value="ECO:0007669"/>
    <property type="project" value="UniProtKB-KW"/>
</dbReference>
<evidence type="ECO:0000256" key="7">
    <source>
        <dbReference type="ARBA" id="ARBA00034146"/>
    </source>
</evidence>
<sequence length="134" mass="15128">MHVLHFTALFCITCCTEATTNGTETPANGTQTTTNGYKSTTDDYYLDFTIWPEEQDEWEKKCNGERTSKDCKAICEKPGYPGVCRAHIQRWYFNGSSCSTFVYGGCGDNGNNFPSEKTLHVYLRKFNQDGESNT</sequence>
<dbReference type="InterPro" id="IPR036880">
    <property type="entry name" value="Kunitz_BPTI_sf"/>
</dbReference>
<evidence type="ECO:0000256" key="2">
    <source>
        <dbReference type="ARBA" id="ARBA00022525"/>
    </source>
</evidence>
<keyword evidence="6" id="KW-1199">Hemostasis impairing toxin</keyword>
<dbReference type="PROSITE" id="PS50279">
    <property type="entry name" value="BPTI_KUNITZ_2"/>
    <property type="match status" value="1"/>
</dbReference>
<keyword evidence="8" id="KW-0732">Signal</keyword>
<evidence type="ECO:0000313" key="10">
    <source>
        <dbReference type="EMBL" id="JAC27841.1"/>
    </source>
</evidence>
<dbReference type="PANTHER" id="PTHR10083:SF376">
    <property type="entry name" value="SERINE PEPTIDASE INHIBITOR, KUNITZ TYPE, 3"/>
    <property type="match status" value="1"/>
</dbReference>
<dbReference type="InterPro" id="IPR050098">
    <property type="entry name" value="TFPI/VKTCI-like"/>
</dbReference>
<dbReference type="PANTHER" id="PTHR10083">
    <property type="entry name" value="KUNITZ-TYPE PROTEASE INHIBITOR-RELATED"/>
    <property type="match status" value="1"/>
</dbReference>
<dbReference type="GO" id="GO:0005615">
    <property type="term" value="C:extracellular space"/>
    <property type="evidence" value="ECO:0007669"/>
    <property type="project" value="TreeGrafter"/>
</dbReference>
<organism evidence="10">
    <name type="scientific">Amblyomma triste</name>
    <name type="common">Neotropical tick</name>
    <dbReference type="NCBI Taxonomy" id="251400"/>
    <lineage>
        <taxon>Eukaryota</taxon>
        <taxon>Metazoa</taxon>
        <taxon>Ecdysozoa</taxon>
        <taxon>Arthropoda</taxon>
        <taxon>Chelicerata</taxon>
        <taxon>Arachnida</taxon>
        <taxon>Acari</taxon>
        <taxon>Parasitiformes</taxon>
        <taxon>Ixodida</taxon>
        <taxon>Ixodoidea</taxon>
        <taxon>Ixodidae</taxon>
        <taxon>Amblyomminae</taxon>
        <taxon>Amblyomma</taxon>
    </lineage>
</organism>
<evidence type="ECO:0000256" key="6">
    <source>
        <dbReference type="ARBA" id="ARBA00023240"/>
    </source>
</evidence>
<protein>
    <recommendedName>
        <fullName evidence="9">BPTI/Kunitz inhibitor domain-containing protein</fullName>
    </recommendedName>
</protein>
<accession>A0A023G0Y7</accession>
<evidence type="ECO:0000256" key="8">
    <source>
        <dbReference type="SAM" id="SignalP"/>
    </source>
</evidence>
<keyword evidence="2" id="KW-0964">Secreted</keyword>
<keyword evidence="5" id="KW-1015">Disulfide bond</keyword>
<dbReference type="SMART" id="SM00131">
    <property type="entry name" value="KU"/>
    <property type="match status" value="1"/>
</dbReference>
<keyword evidence="4" id="KW-0722">Serine protease inhibitor</keyword>
<evidence type="ECO:0000256" key="5">
    <source>
        <dbReference type="ARBA" id="ARBA00023157"/>
    </source>
</evidence>
<dbReference type="SUPFAM" id="SSF57362">
    <property type="entry name" value="BPTI-like"/>
    <property type="match status" value="1"/>
</dbReference>
<dbReference type="CDD" id="cd00109">
    <property type="entry name" value="Kunitz-type"/>
    <property type="match status" value="1"/>
</dbReference>
<feature type="domain" description="BPTI/Kunitz inhibitor" evidence="9">
    <location>
        <begin position="75"/>
        <end position="117"/>
    </location>
</feature>
<feature type="signal peptide" evidence="8">
    <location>
        <begin position="1"/>
        <end position="18"/>
    </location>
</feature>
<dbReference type="Pfam" id="PF00014">
    <property type="entry name" value="Kunitz_BPTI"/>
    <property type="match status" value="1"/>
</dbReference>
<evidence type="ECO:0000259" key="9">
    <source>
        <dbReference type="PROSITE" id="PS50279"/>
    </source>
</evidence>
<reference evidence="10" key="1">
    <citation type="submission" date="2014-03" db="EMBL/GenBank/DDBJ databases">
        <title>The sialotranscriptome of Amblyomma triste, Amblyomma parvum and Amblyomma cajennense ticks, uncovered by 454-based RNA-seq.</title>
        <authorList>
            <person name="Garcia G.R."/>
            <person name="Gardinassi L.G."/>
            <person name="Ribeiro J.M."/>
            <person name="Anatriello E."/>
            <person name="Ferreira B.R."/>
            <person name="Moreira H.N."/>
            <person name="Mafra C."/>
            <person name="Olegario M.M."/>
            <person name="Szabo P.J."/>
            <person name="Miranda-Santos I.K."/>
            <person name="Maruyama S.R."/>
        </authorList>
    </citation>
    <scope>NUCLEOTIDE SEQUENCE</scope>
    <source>
        <strain evidence="10">Mato Grasso do Sul</strain>
        <tissue evidence="10">Salivary glands</tissue>
    </source>
</reference>
<evidence type="ECO:0000256" key="4">
    <source>
        <dbReference type="ARBA" id="ARBA00022900"/>
    </source>
</evidence>
<keyword evidence="6" id="KW-0800">Toxin</keyword>
<dbReference type="EMBL" id="GBBM01007577">
    <property type="protein sequence ID" value="JAC27841.1"/>
    <property type="molecule type" value="mRNA"/>
</dbReference>
<evidence type="ECO:0000256" key="1">
    <source>
        <dbReference type="ARBA" id="ARBA00004613"/>
    </source>
</evidence>
<comment type="subcellular location">
    <subcellularLocation>
        <location evidence="1">Secreted</location>
    </subcellularLocation>
</comment>
<evidence type="ECO:0000256" key="3">
    <source>
        <dbReference type="ARBA" id="ARBA00022690"/>
    </source>
</evidence>
<dbReference type="InterPro" id="IPR002223">
    <property type="entry name" value="Kunitz_BPTI"/>
</dbReference>